<dbReference type="PANTHER" id="PTHR11803:SF58">
    <property type="entry name" value="PROTEIN HMF1-RELATED"/>
    <property type="match status" value="1"/>
</dbReference>
<gene>
    <name evidence="2" type="ORF">A2557_00505</name>
</gene>
<evidence type="ECO:0000313" key="3">
    <source>
        <dbReference type="Proteomes" id="UP000177583"/>
    </source>
</evidence>
<comment type="similarity">
    <text evidence="1">Belongs to the RutC family.</text>
</comment>
<dbReference type="FunFam" id="3.30.1330.40:FF:000001">
    <property type="entry name" value="L-PSP family endoribonuclease"/>
    <property type="match status" value="1"/>
</dbReference>
<organism evidence="2 3">
    <name type="scientific">Candidatus Lambdaproteobacteria bacterium RIFOXYD2_FULL_56_26</name>
    <dbReference type="NCBI Taxonomy" id="1817773"/>
    <lineage>
        <taxon>Bacteria</taxon>
        <taxon>Pseudomonadati</taxon>
        <taxon>Pseudomonadota</taxon>
        <taxon>Candidatus Lambdaproteobacteria</taxon>
    </lineage>
</organism>
<protein>
    <submittedName>
        <fullName evidence="2">Deaminase</fullName>
    </submittedName>
</protein>
<proteinExistence type="inferred from homology"/>
<dbReference type="AlphaFoldDB" id="A0A1F6GSF9"/>
<dbReference type="CDD" id="cd00448">
    <property type="entry name" value="YjgF_YER057c_UK114_family"/>
    <property type="match status" value="1"/>
</dbReference>
<reference evidence="2 3" key="1">
    <citation type="journal article" date="2016" name="Nat. Commun.">
        <title>Thousands of microbial genomes shed light on interconnected biogeochemical processes in an aquifer system.</title>
        <authorList>
            <person name="Anantharaman K."/>
            <person name="Brown C.T."/>
            <person name="Hug L.A."/>
            <person name="Sharon I."/>
            <person name="Castelle C.J."/>
            <person name="Probst A.J."/>
            <person name="Thomas B.C."/>
            <person name="Singh A."/>
            <person name="Wilkins M.J."/>
            <person name="Karaoz U."/>
            <person name="Brodie E.L."/>
            <person name="Williams K.H."/>
            <person name="Hubbard S.S."/>
            <person name="Banfield J.F."/>
        </authorList>
    </citation>
    <scope>NUCLEOTIDE SEQUENCE [LARGE SCALE GENOMIC DNA]</scope>
</reference>
<evidence type="ECO:0000256" key="1">
    <source>
        <dbReference type="ARBA" id="ARBA00010552"/>
    </source>
</evidence>
<dbReference type="SUPFAM" id="SSF55298">
    <property type="entry name" value="YjgF-like"/>
    <property type="match status" value="1"/>
</dbReference>
<comment type="caution">
    <text evidence="2">The sequence shown here is derived from an EMBL/GenBank/DDBJ whole genome shotgun (WGS) entry which is preliminary data.</text>
</comment>
<dbReference type="GO" id="GO:0019239">
    <property type="term" value="F:deaminase activity"/>
    <property type="evidence" value="ECO:0007669"/>
    <property type="project" value="TreeGrafter"/>
</dbReference>
<dbReference type="PROSITE" id="PS01094">
    <property type="entry name" value="UPF0076"/>
    <property type="match status" value="1"/>
</dbReference>
<dbReference type="InterPro" id="IPR019897">
    <property type="entry name" value="RidA_CS"/>
</dbReference>
<accession>A0A1F6GSF9</accession>
<dbReference type="Proteomes" id="UP000177583">
    <property type="component" value="Unassembled WGS sequence"/>
</dbReference>
<evidence type="ECO:0000313" key="2">
    <source>
        <dbReference type="EMBL" id="OGH01065.1"/>
    </source>
</evidence>
<dbReference type="InterPro" id="IPR006175">
    <property type="entry name" value="YjgF/YER057c/UK114"/>
</dbReference>
<dbReference type="InterPro" id="IPR006056">
    <property type="entry name" value="RidA"/>
</dbReference>
<sequence length="128" mass="13459">MLKVIASPNAPKAIGPYSQAVVAGGFIFCAGQLPLDPATGKLVSGGIKEQTRQVLTNLKAVLAEAGASFKDVPRATVYLINLDDFAGMNEVYAEMMGESKPARVTIEISKLPLAALVEIEMTALAPQK</sequence>
<dbReference type="PANTHER" id="PTHR11803">
    <property type="entry name" value="2-IMINOBUTANOATE/2-IMINOPROPANOATE DEAMINASE RIDA"/>
    <property type="match status" value="1"/>
</dbReference>
<name>A0A1F6GSF9_9PROT</name>
<dbReference type="NCBIfam" id="TIGR00004">
    <property type="entry name" value="Rid family detoxifying hydrolase"/>
    <property type="match status" value="1"/>
</dbReference>
<dbReference type="GO" id="GO:0005829">
    <property type="term" value="C:cytosol"/>
    <property type="evidence" value="ECO:0007669"/>
    <property type="project" value="TreeGrafter"/>
</dbReference>
<dbReference type="Gene3D" id="3.30.1330.40">
    <property type="entry name" value="RutC-like"/>
    <property type="match status" value="1"/>
</dbReference>
<dbReference type="EMBL" id="MFNF01000040">
    <property type="protein sequence ID" value="OGH01065.1"/>
    <property type="molecule type" value="Genomic_DNA"/>
</dbReference>
<dbReference type="InterPro" id="IPR035959">
    <property type="entry name" value="RutC-like_sf"/>
</dbReference>
<dbReference type="Pfam" id="PF01042">
    <property type="entry name" value="Ribonuc_L-PSP"/>
    <property type="match status" value="1"/>
</dbReference>